<sequence length="33" mass="3727">MLFGELSWEQKELALIWSKPGRIGGSVCLPFFS</sequence>
<evidence type="ECO:0000313" key="1">
    <source>
        <dbReference type="EMBL" id="JAD39714.1"/>
    </source>
</evidence>
<accession>A0A0A8ZJY3</accession>
<organism evidence="1">
    <name type="scientific">Arundo donax</name>
    <name type="common">Giant reed</name>
    <name type="synonym">Donax arundinaceus</name>
    <dbReference type="NCBI Taxonomy" id="35708"/>
    <lineage>
        <taxon>Eukaryota</taxon>
        <taxon>Viridiplantae</taxon>
        <taxon>Streptophyta</taxon>
        <taxon>Embryophyta</taxon>
        <taxon>Tracheophyta</taxon>
        <taxon>Spermatophyta</taxon>
        <taxon>Magnoliopsida</taxon>
        <taxon>Liliopsida</taxon>
        <taxon>Poales</taxon>
        <taxon>Poaceae</taxon>
        <taxon>PACMAD clade</taxon>
        <taxon>Arundinoideae</taxon>
        <taxon>Arundineae</taxon>
        <taxon>Arundo</taxon>
    </lineage>
</organism>
<dbReference type="EMBL" id="GBRH01258181">
    <property type="protein sequence ID" value="JAD39714.1"/>
    <property type="molecule type" value="Transcribed_RNA"/>
</dbReference>
<reference evidence="1" key="1">
    <citation type="submission" date="2014-09" db="EMBL/GenBank/DDBJ databases">
        <authorList>
            <person name="Magalhaes I.L.F."/>
            <person name="Oliveira U."/>
            <person name="Santos F.R."/>
            <person name="Vidigal T.H.D.A."/>
            <person name="Brescovit A.D."/>
            <person name="Santos A.J."/>
        </authorList>
    </citation>
    <scope>NUCLEOTIDE SEQUENCE</scope>
    <source>
        <tissue evidence="1">Shoot tissue taken approximately 20 cm above the soil surface</tissue>
    </source>
</reference>
<proteinExistence type="predicted"/>
<name>A0A0A8ZJY3_ARUDO</name>
<reference evidence="1" key="2">
    <citation type="journal article" date="2015" name="Data Brief">
        <title>Shoot transcriptome of the giant reed, Arundo donax.</title>
        <authorList>
            <person name="Barrero R.A."/>
            <person name="Guerrero F.D."/>
            <person name="Moolhuijzen P."/>
            <person name="Goolsby J.A."/>
            <person name="Tidwell J."/>
            <person name="Bellgard S.E."/>
            <person name="Bellgard M.I."/>
        </authorList>
    </citation>
    <scope>NUCLEOTIDE SEQUENCE</scope>
    <source>
        <tissue evidence="1">Shoot tissue taken approximately 20 cm above the soil surface</tissue>
    </source>
</reference>
<dbReference type="AlphaFoldDB" id="A0A0A8ZJY3"/>
<protein>
    <submittedName>
        <fullName evidence="1">Uncharacterized protein</fullName>
    </submittedName>
</protein>